<keyword evidence="2" id="KW-0812">Transmembrane</keyword>
<dbReference type="EMBL" id="CP109965">
    <property type="protein sequence ID" value="WAJ70054.1"/>
    <property type="molecule type" value="Genomic_DNA"/>
</dbReference>
<dbReference type="Proteomes" id="UP001163726">
    <property type="component" value="Chromosome"/>
</dbReference>
<keyword evidence="4" id="KW-1185">Reference proteome</keyword>
<organism evidence="3 4">
    <name type="scientific">Catenovulum adriaticum</name>
    <dbReference type="NCBI Taxonomy" id="2984846"/>
    <lineage>
        <taxon>Bacteria</taxon>
        <taxon>Pseudomonadati</taxon>
        <taxon>Pseudomonadota</taxon>
        <taxon>Gammaproteobacteria</taxon>
        <taxon>Alteromonadales</taxon>
        <taxon>Alteromonadaceae</taxon>
        <taxon>Catenovulum</taxon>
    </lineage>
</organism>
<evidence type="ECO:0008006" key="5">
    <source>
        <dbReference type="Google" id="ProtNLM"/>
    </source>
</evidence>
<name>A0ABY7ANZ4_9ALTE</name>
<keyword evidence="1" id="KW-0175">Coiled coil</keyword>
<proteinExistence type="predicted"/>
<protein>
    <recommendedName>
        <fullName evidence="5">MSHA biogenesis protein MshJ</fullName>
    </recommendedName>
</protein>
<dbReference type="RefSeq" id="WP_268074353.1">
    <property type="nucleotide sequence ID" value="NZ_CP109965.1"/>
</dbReference>
<feature type="coiled-coil region" evidence="1">
    <location>
        <begin position="52"/>
        <end position="126"/>
    </location>
</feature>
<keyword evidence="2" id="KW-0472">Membrane</keyword>
<feature type="transmembrane region" description="Helical" evidence="2">
    <location>
        <begin position="26"/>
        <end position="45"/>
    </location>
</feature>
<keyword evidence="2" id="KW-1133">Transmembrane helix</keyword>
<evidence type="ECO:0000313" key="4">
    <source>
        <dbReference type="Proteomes" id="UP001163726"/>
    </source>
</evidence>
<evidence type="ECO:0000256" key="2">
    <source>
        <dbReference type="SAM" id="Phobius"/>
    </source>
</evidence>
<evidence type="ECO:0000313" key="3">
    <source>
        <dbReference type="EMBL" id="WAJ70054.1"/>
    </source>
</evidence>
<evidence type="ECO:0000256" key="1">
    <source>
        <dbReference type="SAM" id="Coils"/>
    </source>
</evidence>
<gene>
    <name evidence="3" type="ORF">OLW01_13055</name>
</gene>
<sequence length="239" mass="27361">MSFTAWKTQFSAYEKQFSELSTREKVLILLSTIVGIGYIGFTFFIEPHLTDLSQSKLELTQLNTELSQLESSAREYKKALQVDINLPLKQQISGLEKKLSFAEQEINQISDQLVQAQQMSQMLEAMLSQTHSLKLLKLQSLPAVNLLAKPNKNDFIEPNNQLPKTELAVSKSSIGLYQQGILLTIEGNYHDIHQFLQQAEQLPWRFYWQQFNYQVGQYPTAQLELKLITLSLSEGFVSL</sequence>
<reference evidence="3" key="1">
    <citation type="submission" date="2022-10" db="EMBL/GenBank/DDBJ databases">
        <title>Catenovulum adriacola sp. nov. isolated in the Harbour of Susak.</title>
        <authorList>
            <person name="Schoch T."/>
            <person name="Reich S.J."/>
            <person name="Stoeferle S."/>
            <person name="Flaiz M."/>
            <person name="Kazda M."/>
            <person name="Riedel C.U."/>
            <person name="Duerre P."/>
        </authorList>
    </citation>
    <scope>NUCLEOTIDE SEQUENCE</scope>
    <source>
        <strain evidence="3">TS8</strain>
    </source>
</reference>
<accession>A0ABY7ANZ4</accession>